<dbReference type="EMBL" id="CAFAAB010000144">
    <property type="protein sequence ID" value="CAB4790525.1"/>
    <property type="molecule type" value="Genomic_DNA"/>
</dbReference>
<organism evidence="1">
    <name type="scientific">freshwater metagenome</name>
    <dbReference type="NCBI Taxonomy" id="449393"/>
    <lineage>
        <taxon>unclassified sequences</taxon>
        <taxon>metagenomes</taxon>
        <taxon>ecological metagenomes</taxon>
    </lineage>
</organism>
<name>A0A6J6X3D0_9ZZZZ</name>
<dbReference type="AlphaFoldDB" id="A0A6J6X3D0"/>
<sequence length="35" mass="4004">MPTGTALLMRHCWRYEMLSRPTPETIIGTALNTLK</sequence>
<proteinExistence type="predicted"/>
<gene>
    <name evidence="1" type="ORF">UFOPK2958_01148</name>
</gene>
<protein>
    <submittedName>
        <fullName evidence="1">Unannotated protein</fullName>
    </submittedName>
</protein>
<accession>A0A6J6X3D0</accession>
<reference evidence="1" key="1">
    <citation type="submission" date="2020-05" db="EMBL/GenBank/DDBJ databases">
        <authorList>
            <person name="Chiriac C."/>
            <person name="Salcher M."/>
            <person name="Ghai R."/>
            <person name="Kavagutti S V."/>
        </authorList>
    </citation>
    <scope>NUCLEOTIDE SEQUENCE</scope>
</reference>
<evidence type="ECO:0000313" key="1">
    <source>
        <dbReference type="EMBL" id="CAB4790525.1"/>
    </source>
</evidence>